<feature type="transmembrane region" description="Helical" evidence="2">
    <location>
        <begin position="125"/>
        <end position="144"/>
    </location>
</feature>
<accession>A0ABU9MQX7</accession>
<keyword evidence="4" id="KW-1185">Reference proteome</keyword>
<protein>
    <submittedName>
        <fullName evidence="3">Uncharacterized protein</fullName>
    </submittedName>
</protein>
<gene>
    <name evidence="3" type="ORF">AABB92_22795</name>
</gene>
<dbReference type="Proteomes" id="UP001468095">
    <property type="component" value="Unassembled WGS sequence"/>
</dbReference>
<evidence type="ECO:0000256" key="1">
    <source>
        <dbReference type="SAM" id="MobiDB-lite"/>
    </source>
</evidence>
<organism evidence="3 4">
    <name type="scientific">Pantoea brenneri</name>
    <dbReference type="NCBI Taxonomy" id="472694"/>
    <lineage>
        <taxon>Bacteria</taxon>
        <taxon>Pseudomonadati</taxon>
        <taxon>Pseudomonadota</taxon>
        <taxon>Gammaproteobacteria</taxon>
        <taxon>Enterobacterales</taxon>
        <taxon>Erwiniaceae</taxon>
        <taxon>Pantoea</taxon>
    </lineage>
</organism>
<keyword evidence="2" id="KW-0812">Transmembrane</keyword>
<feature type="region of interest" description="Disordered" evidence="1">
    <location>
        <begin position="177"/>
        <end position="199"/>
    </location>
</feature>
<sequence>MATRKNYVFTALVTDEKNPLELMAYAIYKADKNEIAENLAAQQLPSQAIDAGIKKIHDLVLSSPSILLNYRVRARTLGVELLKEMKDDIKREAKDDFIERVEQMVKTEMSWHHHLGSWMTDAVKGVLSTIFVIIIFGGVYSLFLTKEERTNLYSAAGQSLIDVATGEIPVVDKYREEKAKRERESQERAAKEQAAKPQN</sequence>
<keyword evidence="2" id="KW-1133">Transmembrane helix</keyword>
<keyword evidence="2" id="KW-0472">Membrane</keyword>
<dbReference type="RefSeq" id="WP_031378003.1">
    <property type="nucleotide sequence ID" value="NZ_JBCGBG010000011.1"/>
</dbReference>
<reference evidence="3 4" key="1">
    <citation type="submission" date="2024-04" db="EMBL/GenBank/DDBJ databases">
        <authorList>
            <person name="Suleimanova A.D."/>
            <person name="Pudova D.S."/>
            <person name="Shagimardanova E.I."/>
            <person name="Sharipova M.R."/>
        </authorList>
    </citation>
    <scope>NUCLEOTIDE SEQUENCE [LARGE SCALE GENOMIC DNA]</scope>
    <source>
        <strain evidence="3 4">3.1</strain>
    </source>
</reference>
<name>A0ABU9MQX7_9GAMM</name>
<dbReference type="EMBL" id="JBCGBG010000011">
    <property type="protein sequence ID" value="MEL7698469.1"/>
    <property type="molecule type" value="Genomic_DNA"/>
</dbReference>
<evidence type="ECO:0000313" key="4">
    <source>
        <dbReference type="Proteomes" id="UP001468095"/>
    </source>
</evidence>
<evidence type="ECO:0000256" key="2">
    <source>
        <dbReference type="SAM" id="Phobius"/>
    </source>
</evidence>
<comment type="caution">
    <text evidence="3">The sequence shown here is derived from an EMBL/GenBank/DDBJ whole genome shotgun (WGS) entry which is preliminary data.</text>
</comment>
<proteinExistence type="predicted"/>
<evidence type="ECO:0000313" key="3">
    <source>
        <dbReference type="EMBL" id="MEL7698469.1"/>
    </source>
</evidence>